<keyword evidence="1" id="KW-0812">Transmembrane</keyword>
<feature type="transmembrane region" description="Helical" evidence="1">
    <location>
        <begin position="202"/>
        <end position="224"/>
    </location>
</feature>
<dbReference type="PANTHER" id="PTHR23028:SF53">
    <property type="entry name" value="ACYL_TRANSF_3 DOMAIN-CONTAINING PROTEIN"/>
    <property type="match status" value="1"/>
</dbReference>
<feature type="transmembrane region" description="Helical" evidence="1">
    <location>
        <begin position="306"/>
        <end position="328"/>
    </location>
</feature>
<protein>
    <recommendedName>
        <fullName evidence="2">Acyltransferase 3 domain-containing protein</fullName>
    </recommendedName>
</protein>
<dbReference type="RefSeq" id="WP_150603316.1">
    <property type="nucleotide sequence ID" value="NZ_CABVHX010000010.1"/>
</dbReference>
<dbReference type="InterPro" id="IPR050879">
    <property type="entry name" value="Acyltransferase_3"/>
</dbReference>
<dbReference type="Pfam" id="PF01757">
    <property type="entry name" value="Acyl_transf_3"/>
    <property type="match status" value="1"/>
</dbReference>
<proteinExistence type="predicted"/>
<gene>
    <name evidence="3" type="ORF">PS718_02760</name>
</gene>
<dbReference type="AlphaFoldDB" id="A0A5E7CBS6"/>
<feature type="transmembrane region" description="Helical" evidence="1">
    <location>
        <begin position="50"/>
        <end position="73"/>
    </location>
</feature>
<dbReference type="EMBL" id="CABVHX010000010">
    <property type="protein sequence ID" value="VVO02247.1"/>
    <property type="molecule type" value="Genomic_DNA"/>
</dbReference>
<feature type="domain" description="Acyltransferase 3" evidence="2">
    <location>
        <begin position="14"/>
        <end position="317"/>
    </location>
</feature>
<dbReference type="Proteomes" id="UP000325375">
    <property type="component" value="Unassembled WGS sequence"/>
</dbReference>
<name>A0A5E7CBS6_PSEFL</name>
<feature type="transmembrane region" description="Helical" evidence="1">
    <location>
        <begin position="254"/>
        <end position="270"/>
    </location>
</feature>
<evidence type="ECO:0000313" key="3">
    <source>
        <dbReference type="EMBL" id="VVO02247.1"/>
    </source>
</evidence>
<organism evidence="3 4">
    <name type="scientific">Pseudomonas fluorescens</name>
    <dbReference type="NCBI Taxonomy" id="294"/>
    <lineage>
        <taxon>Bacteria</taxon>
        <taxon>Pseudomonadati</taxon>
        <taxon>Pseudomonadota</taxon>
        <taxon>Gammaproteobacteria</taxon>
        <taxon>Pseudomonadales</taxon>
        <taxon>Pseudomonadaceae</taxon>
        <taxon>Pseudomonas</taxon>
    </lineage>
</organism>
<dbReference type="GO" id="GO:0000271">
    <property type="term" value="P:polysaccharide biosynthetic process"/>
    <property type="evidence" value="ECO:0007669"/>
    <property type="project" value="TreeGrafter"/>
</dbReference>
<evidence type="ECO:0000259" key="2">
    <source>
        <dbReference type="Pfam" id="PF01757"/>
    </source>
</evidence>
<feature type="transmembrane region" description="Helical" evidence="1">
    <location>
        <begin position="20"/>
        <end position="38"/>
    </location>
</feature>
<dbReference type="GO" id="GO:0016747">
    <property type="term" value="F:acyltransferase activity, transferring groups other than amino-acyl groups"/>
    <property type="evidence" value="ECO:0007669"/>
    <property type="project" value="InterPro"/>
</dbReference>
<keyword evidence="1" id="KW-1133">Transmembrane helix</keyword>
<sequence>MRTLADVFVGKDNNLTFIRLIAALSVIYGHTSAIVAGAPADWVAVTTGYAFIGGVAVDLFFLISGFLVTASILKGGIKNYVIARALRIYPALWVNLVLVTFVLGSVVTTLSVSDYLTQGETWAYFKGLALTYKGGFFLPGVFTTNHNQAVNGSIWSVLYEVWLYAVVLFFYIFGLMRSRAVFNTIFFVLIVVLWNDKSYLPVQVSSATAMHVCLLFYIGSFLYINRDSVPISPYFMLIALFLAGITLGTDKFPYGYILLLVTFFCSVSFLKQFAWMDKWGDYSYGVYLYGWPAQQLVAWAFPEFSGTQNCLAASAIALVCGIASWHLIEKRAMRLKKVFLGRPKSSTTNSELNTQGAST</sequence>
<evidence type="ECO:0000313" key="4">
    <source>
        <dbReference type="Proteomes" id="UP000325375"/>
    </source>
</evidence>
<dbReference type="InterPro" id="IPR002656">
    <property type="entry name" value="Acyl_transf_3_dom"/>
</dbReference>
<evidence type="ECO:0000256" key="1">
    <source>
        <dbReference type="SAM" id="Phobius"/>
    </source>
</evidence>
<feature type="transmembrane region" description="Helical" evidence="1">
    <location>
        <begin position="180"/>
        <end position="196"/>
    </location>
</feature>
<accession>A0A5E7CBS6</accession>
<reference evidence="3 4" key="1">
    <citation type="submission" date="2019-09" db="EMBL/GenBank/DDBJ databases">
        <authorList>
            <person name="Chandra G."/>
            <person name="Truman W A."/>
        </authorList>
    </citation>
    <scope>NUCLEOTIDE SEQUENCE [LARGE SCALE GENOMIC DNA]</scope>
    <source>
        <strain evidence="3">PS718</strain>
    </source>
</reference>
<feature type="transmembrane region" description="Helical" evidence="1">
    <location>
        <begin position="154"/>
        <end position="173"/>
    </location>
</feature>
<keyword evidence="1" id="KW-0472">Membrane</keyword>
<dbReference type="PANTHER" id="PTHR23028">
    <property type="entry name" value="ACETYLTRANSFERASE"/>
    <property type="match status" value="1"/>
</dbReference>
<dbReference type="GO" id="GO:0016020">
    <property type="term" value="C:membrane"/>
    <property type="evidence" value="ECO:0007669"/>
    <property type="project" value="TreeGrafter"/>
</dbReference>
<feature type="transmembrane region" description="Helical" evidence="1">
    <location>
        <begin position="231"/>
        <end position="248"/>
    </location>
</feature>
<feature type="transmembrane region" description="Helical" evidence="1">
    <location>
        <begin position="85"/>
        <end position="107"/>
    </location>
</feature>